<dbReference type="OrthoDB" id="341259at2759"/>
<evidence type="ECO:0000313" key="3">
    <source>
        <dbReference type="Proteomes" id="UP000024376"/>
    </source>
</evidence>
<reference evidence="3" key="1">
    <citation type="journal article" date="2013" name="Ind. Biotechnol.">
        <title>Comparative genomics analysis of Trichoderma reesei strains.</title>
        <authorList>
            <person name="Koike H."/>
            <person name="Aerts A."/>
            <person name="LaButti K."/>
            <person name="Grigoriev I.V."/>
            <person name="Baker S.E."/>
        </authorList>
    </citation>
    <scope>NUCLEOTIDE SEQUENCE [LARGE SCALE GENOMIC DNA]</scope>
    <source>
        <strain evidence="3">ATCC 56765 / BCRC 32924 / NRRL 11460 / Rut C-30</strain>
    </source>
</reference>
<evidence type="ECO:0000313" key="2">
    <source>
        <dbReference type="EMBL" id="ETS04594.1"/>
    </source>
</evidence>
<feature type="signal peptide" evidence="1">
    <location>
        <begin position="1"/>
        <end position="16"/>
    </location>
</feature>
<evidence type="ECO:0000256" key="1">
    <source>
        <dbReference type="SAM" id="SignalP"/>
    </source>
</evidence>
<dbReference type="Proteomes" id="UP000024376">
    <property type="component" value="Unassembled WGS sequence"/>
</dbReference>
<dbReference type="KEGG" id="trr:M419DRAFT_33393"/>
<sequence length="134" mass="14311">MRFSVALAMLVGLAAAMPKSPLFKRQCPTQPQGCCLQTGTCETCYFGDEPYPCNCECLEVGGCPCTEIINTPEGKKCVGWSAAPGGVICLMQSSTSQMPVHKCISLKGLRLLTAEASNSQQHMYQGLQSLNATI</sequence>
<dbReference type="EMBL" id="KI911141">
    <property type="protein sequence ID" value="ETS04594.1"/>
    <property type="molecule type" value="Genomic_DNA"/>
</dbReference>
<name>A0A024SGG9_HYPJR</name>
<organism evidence="2 3">
    <name type="scientific">Hypocrea jecorina (strain ATCC 56765 / BCRC 32924 / NRRL 11460 / Rut C-30)</name>
    <name type="common">Trichoderma reesei</name>
    <dbReference type="NCBI Taxonomy" id="1344414"/>
    <lineage>
        <taxon>Eukaryota</taxon>
        <taxon>Fungi</taxon>
        <taxon>Dikarya</taxon>
        <taxon>Ascomycota</taxon>
        <taxon>Pezizomycotina</taxon>
        <taxon>Sordariomycetes</taxon>
        <taxon>Hypocreomycetidae</taxon>
        <taxon>Hypocreales</taxon>
        <taxon>Hypocreaceae</taxon>
        <taxon>Trichoderma</taxon>
    </lineage>
</organism>
<dbReference type="AlphaFoldDB" id="A0A024SGG9"/>
<feature type="chain" id="PRO_5001537221" evidence="1">
    <location>
        <begin position="17"/>
        <end position="134"/>
    </location>
</feature>
<gene>
    <name evidence="2" type="ORF">M419DRAFT_33393</name>
</gene>
<proteinExistence type="predicted"/>
<accession>A0A024SGG9</accession>
<protein>
    <submittedName>
        <fullName evidence="2">Uncharacterized protein</fullName>
    </submittedName>
</protein>
<dbReference type="HOGENOM" id="CLU_1897687_0_0_1"/>
<keyword evidence="1" id="KW-0732">Signal</keyword>